<evidence type="ECO:0000256" key="2">
    <source>
        <dbReference type="ARBA" id="ARBA00005025"/>
    </source>
</evidence>
<organism evidence="19 20">
    <name type="scientific">Cellulosimicrobium arenosum</name>
    <dbReference type="NCBI Taxonomy" id="2708133"/>
    <lineage>
        <taxon>Bacteria</taxon>
        <taxon>Bacillati</taxon>
        <taxon>Actinomycetota</taxon>
        <taxon>Actinomycetes</taxon>
        <taxon>Micrococcales</taxon>
        <taxon>Promicromonosporaceae</taxon>
        <taxon>Cellulosimicrobium</taxon>
    </lineage>
</organism>
<feature type="domain" description="Thiamine pyrophosphate enzyme N-terminal TPP-binding" evidence="18">
    <location>
        <begin position="53"/>
        <end position="168"/>
    </location>
</feature>
<dbReference type="InterPro" id="IPR029035">
    <property type="entry name" value="DHS-like_NAD/FAD-binding_dom"/>
</dbReference>
<evidence type="ECO:0000313" key="20">
    <source>
        <dbReference type="Proteomes" id="UP000610846"/>
    </source>
</evidence>
<dbReference type="RefSeq" id="WP_191830021.1">
    <property type="nucleotide sequence ID" value="NZ_JACYHB010000015.1"/>
</dbReference>
<feature type="domain" description="Thiamine pyrophosphate enzyme TPP-binding" evidence="17">
    <location>
        <begin position="442"/>
        <end position="597"/>
    </location>
</feature>
<dbReference type="GO" id="GO:0009099">
    <property type="term" value="P:L-valine biosynthetic process"/>
    <property type="evidence" value="ECO:0007669"/>
    <property type="project" value="TreeGrafter"/>
</dbReference>
<evidence type="ECO:0000256" key="15">
    <source>
        <dbReference type="SAM" id="MobiDB-lite"/>
    </source>
</evidence>
<dbReference type="Gene3D" id="3.40.50.970">
    <property type="match status" value="2"/>
</dbReference>
<dbReference type="EC" id="2.2.1.6" evidence="4 14"/>
<dbReference type="GO" id="GO:0003984">
    <property type="term" value="F:acetolactate synthase activity"/>
    <property type="evidence" value="ECO:0007669"/>
    <property type="project" value="UniProtKB-EC"/>
</dbReference>
<dbReference type="NCBIfam" id="NF005860">
    <property type="entry name" value="PRK07789.1"/>
    <property type="match status" value="1"/>
</dbReference>
<dbReference type="InterPro" id="IPR039368">
    <property type="entry name" value="AHAS_TPP"/>
</dbReference>
<dbReference type="Proteomes" id="UP000610846">
    <property type="component" value="Unassembled WGS sequence"/>
</dbReference>
<comment type="pathway">
    <text evidence="2 14">Amino-acid biosynthesis; L-valine biosynthesis; L-valine from pyruvate: step 1/4.</text>
</comment>
<evidence type="ECO:0000256" key="10">
    <source>
        <dbReference type="ARBA" id="ARBA00022842"/>
    </source>
</evidence>
<dbReference type="FunFam" id="3.40.50.970:FF:000007">
    <property type="entry name" value="Acetolactate synthase"/>
    <property type="match status" value="1"/>
</dbReference>
<keyword evidence="12 14" id="KW-0100">Branched-chain amino acid biosynthesis</keyword>
<name>A0A927J235_9MICO</name>
<evidence type="ECO:0000256" key="14">
    <source>
        <dbReference type="RuleBase" id="RU003591"/>
    </source>
</evidence>
<evidence type="ECO:0000313" key="19">
    <source>
        <dbReference type="EMBL" id="MBD8080443.1"/>
    </source>
</evidence>
<keyword evidence="20" id="KW-1185">Reference proteome</keyword>
<gene>
    <name evidence="19" type="ORF">IF651_15425</name>
</gene>
<evidence type="ECO:0000256" key="7">
    <source>
        <dbReference type="ARBA" id="ARBA00022679"/>
    </source>
</evidence>
<evidence type="ECO:0000256" key="3">
    <source>
        <dbReference type="ARBA" id="ARBA00007812"/>
    </source>
</evidence>
<sequence length="632" mass="67098">MAQGPTPAPPRPAAQAAVAAPKPAPTPASVAPRPDARRAQVRPTTAATPGEEMTGAQSIVRSLEEAGAEVVFGIPGGAILPTYDPLMDSTRLRHILVRHEQGGGHAAQGYAHATGKVGVTMATSGPGATNLVTPIADANMDSIPMVAITGQVAAGAIGTDAFQEADIVGITLPITKHNFLVTDPDEIPRTIAEAFHIASTGRPGPVLVDIAKSAMQSPTTFSWPQELHLPGYHPVTKPHSKQIKEAARLLASARRPVLYVGGGVVRANASDALRRLVDLSGAPVVTTLMARGAVPDTHPQNLGMPGMHGTVPAVAALQKADLIVALGARFDDRVTGKLSSFAPHAAIVHADIDPAEIGKNRDVDVPIVGDLHEVITDLVPELERVHAAKGKPDVAAWWHQIDDWRETYPLGYTEPDDGHLAPQHVISRLGELAGPEALYVAGVGQHQMWAAQFIRYEHPRTWLNSGGLGTMGFSIPAAMGAKVGRPDATVWAIDGDGCFQMTNQELATCTINEIPIKVALINNSSLGMVRQWQTLFYDKRYSNTDLHTGHGTARVPDFVKLADAYGCAGIRVESASEVDAAIKRAMEIDDRPVVVDFNVSRDAMVWPMVAAGVSNDDIQYARGISPAWDRED</sequence>
<protein>
    <recommendedName>
        <fullName evidence="4 14">Acetolactate synthase</fullName>
        <ecNumber evidence="4 14">2.2.1.6</ecNumber>
    </recommendedName>
</protein>
<evidence type="ECO:0000256" key="12">
    <source>
        <dbReference type="ARBA" id="ARBA00023304"/>
    </source>
</evidence>
<dbReference type="CDD" id="cd02015">
    <property type="entry name" value="TPP_AHAS"/>
    <property type="match status" value="1"/>
</dbReference>
<dbReference type="Gene3D" id="3.40.50.1220">
    <property type="entry name" value="TPP-binding domain"/>
    <property type="match status" value="1"/>
</dbReference>
<reference evidence="19" key="2">
    <citation type="submission" date="2020-09" db="EMBL/GenBank/DDBJ databases">
        <authorList>
            <person name="Yu Y."/>
        </authorList>
    </citation>
    <scope>NUCLEOTIDE SEQUENCE</scope>
    <source>
        <strain evidence="19">KCTC 49039</strain>
    </source>
</reference>
<evidence type="ECO:0000259" key="18">
    <source>
        <dbReference type="Pfam" id="PF02776"/>
    </source>
</evidence>
<accession>A0A927J235</accession>
<dbReference type="Pfam" id="PF02776">
    <property type="entry name" value="TPP_enzyme_N"/>
    <property type="match status" value="1"/>
</dbReference>
<keyword evidence="7 14" id="KW-0808">Transferase</keyword>
<dbReference type="InterPro" id="IPR029061">
    <property type="entry name" value="THDP-binding"/>
</dbReference>
<dbReference type="InterPro" id="IPR012001">
    <property type="entry name" value="Thiamin_PyroP_enz_TPP-bd_dom"/>
</dbReference>
<keyword evidence="5 14" id="KW-0028">Amino-acid biosynthesis</keyword>
<evidence type="ECO:0000256" key="8">
    <source>
        <dbReference type="ARBA" id="ARBA00022723"/>
    </source>
</evidence>
<dbReference type="GO" id="GO:0005948">
    <property type="term" value="C:acetolactate synthase complex"/>
    <property type="evidence" value="ECO:0007669"/>
    <property type="project" value="TreeGrafter"/>
</dbReference>
<evidence type="ECO:0000256" key="5">
    <source>
        <dbReference type="ARBA" id="ARBA00022605"/>
    </source>
</evidence>
<proteinExistence type="inferred from homology"/>
<dbReference type="GO" id="GO:0009097">
    <property type="term" value="P:isoleucine biosynthetic process"/>
    <property type="evidence" value="ECO:0007669"/>
    <property type="project" value="TreeGrafter"/>
</dbReference>
<feature type="region of interest" description="Disordered" evidence="15">
    <location>
        <begin position="1"/>
        <end position="54"/>
    </location>
</feature>
<keyword evidence="11 14" id="KW-0786">Thiamine pyrophosphate</keyword>
<dbReference type="EMBL" id="JACYHB010000015">
    <property type="protein sequence ID" value="MBD8080443.1"/>
    <property type="molecule type" value="Genomic_DNA"/>
</dbReference>
<evidence type="ECO:0000256" key="13">
    <source>
        <dbReference type="ARBA" id="ARBA00048670"/>
    </source>
</evidence>
<dbReference type="Pfam" id="PF02775">
    <property type="entry name" value="TPP_enzyme_C"/>
    <property type="match status" value="1"/>
</dbReference>
<keyword evidence="10 14" id="KW-0460">Magnesium</keyword>
<dbReference type="NCBIfam" id="TIGR00118">
    <property type="entry name" value="acolac_lg"/>
    <property type="match status" value="1"/>
</dbReference>
<feature type="compositionally biased region" description="Low complexity" evidence="15">
    <location>
        <begin position="13"/>
        <end position="32"/>
    </location>
</feature>
<evidence type="ECO:0000256" key="9">
    <source>
        <dbReference type="ARBA" id="ARBA00022827"/>
    </source>
</evidence>
<keyword evidence="9" id="KW-0274">FAD</keyword>
<dbReference type="InterPro" id="IPR000399">
    <property type="entry name" value="TPP-bd_CS"/>
</dbReference>
<comment type="similarity">
    <text evidence="3 14">Belongs to the TPP enzyme family.</text>
</comment>
<evidence type="ECO:0000259" key="17">
    <source>
        <dbReference type="Pfam" id="PF02775"/>
    </source>
</evidence>
<dbReference type="Pfam" id="PF00205">
    <property type="entry name" value="TPP_enzyme_M"/>
    <property type="match status" value="1"/>
</dbReference>
<reference evidence="19" key="1">
    <citation type="journal article" date="2018" name="Curr. Microbiol.">
        <title>Cellulosimicrobium arenosum sp. nov., Isolated from Marine Sediment Sand.</title>
        <authorList>
            <person name="Oh M."/>
            <person name="Kim J.H."/>
            <person name="Yoon J.H."/>
            <person name="Schumann P."/>
            <person name="Kim W."/>
        </authorList>
    </citation>
    <scope>NUCLEOTIDE SEQUENCE</scope>
    <source>
        <strain evidence="19">KCTC 49039</strain>
    </source>
</reference>
<dbReference type="PROSITE" id="PS00187">
    <property type="entry name" value="TPP_ENZYMES"/>
    <property type="match status" value="1"/>
</dbReference>
<dbReference type="GO" id="GO:0050660">
    <property type="term" value="F:flavin adenine dinucleotide binding"/>
    <property type="evidence" value="ECO:0007669"/>
    <property type="project" value="InterPro"/>
</dbReference>
<dbReference type="InterPro" id="IPR045229">
    <property type="entry name" value="TPP_enz"/>
</dbReference>
<dbReference type="FunFam" id="3.40.50.1220:FF:000008">
    <property type="entry name" value="Acetolactate synthase"/>
    <property type="match status" value="1"/>
</dbReference>
<dbReference type="PANTHER" id="PTHR18968">
    <property type="entry name" value="THIAMINE PYROPHOSPHATE ENZYMES"/>
    <property type="match status" value="1"/>
</dbReference>
<dbReference type="PANTHER" id="PTHR18968:SF13">
    <property type="entry name" value="ACETOLACTATE SYNTHASE CATALYTIC SUBUNIT, MITOCHONDRIAL"/>
    <property type="match status" value="1"/>
</dbReference>
<dbReference type="AlphaFoldDB" id="A0A927J235"/>
<dbReference type="SUPFAM" id="SSF52518">
    <property type="entry name" value="Thiamin diphosphate-binding fold (THDP-binding)"/>
    <property type="match status" value="2"/>
</dbReference>
<evidence type="ECO:0000256" key="11">
    <source>
        <dbReference type="ARBA" id="ARBA00023052"/>
    </source>
</evidence>
<evidence type="ECO:0000256" key="4">
    <source>
        <dbReference type="ARBA" id="ARBA00013145"/>
    </source>
</evidence>
<dbReference type="InterPro" id="IPR011766">
    <property type="entry name" value="TPP_enzyme_TPP-bd"/>
</dbReference>
<dbReference type="GO" id="GO:0000287">
    <property type="term" value="F:magnesium ion binding"/>
    <property type="evidence" value="ECO:0007669"/>
    <property type="project" value="UniProtKB-UniRule"/>
</dbReference>
<dbReference type="SUPFAM" id="SSF52467">
    <property type="entry name" value="DHS-like NAD/FAD-binding domain"/>
    <property type="match status" value="1"/>
</dbReference>
<comment type="caution">
    <text evidence="19">The sequence shown here is derived from an EMBL/GenBank/DDBJ whole genome shotgun (WGS) entry which is preliminary data.</text>
</comment>
<comment type="cofactor">
    <cofactor evidence="14">
        <name>thiamine diphosphate</name>
        <dbReference type="ChEBI" id="CHEBI:58937"/>
    </cofactor>
    <text evidence="14">Binds 1 thiamine pyrophosphate per subunit.</text>
</comment>
<keyword evidence="6" id="KW-0285">Flavoprotein</keyword>
<dbReference type="InterPro" id="IPR012000">
    <property type="entry name" value="Thiamin_PyroP_enz_cen_dom"/>
</dbReference>
<comment type="cofactor">
    <cofactor evidence="14">
        <name>Mg(2+)</name>
        <dbReference type="ChEBI" id="CHEBI:18420"/>
    </cofactor>
    <text evidence="14">Binds 1 Mg(2+) ion per subunit.</text>
</comment>
<evidence type="ECO:0000259" key="16">
    <source>
        <dbReference type="Pfam" id="PF00205"/>
    </source>
</evidence>
<comment type="catalytic activity">
    <reaction evidence="13 14">
        <text>2 pyruvate + H(+) = (2S)-2-acetolactate + CO2</text>
        <dbReference type="Rhea" id="RHEA:25249"/>
        <dbReference type="ChEBI" id="CHEBI:15361"/>
        <dbReference type="ChEBI" id="CHEBI:15378"/>
        <dbReference type="ChEBI" id="CHEBI:16526"/>
        <dbReference type="ChEBI" id="CHEBI:58476"/>
        <dbReference type="EC" id="2.2.1.6"/>
    </reaction>
</comment>
<dbReference type="FunFam" id="3.40.50.970:FF:000016">
    <property type="entry name" value="Acetolactate synthase"/>
    <property type="match status" value="1"/>
</dbReference>
<keyword evidence="8 14" id="KW-0479">Metal-binding</keyword>
<feature type="compositionally biased region" description="Pro residues" evidence="15">
    <location>
        <begin position="1"/>
        <end position="12"/>
    </location>
</feature>
<evidence type="ECO:0000256" key="6">
    <source>
        <dbReference type="ARBA" id="ARBA00022630"/>
    </source>
</evidence>
<evidence type="ECO:0000256" key="1">
    <source>
        <dbReference type="ARBA" id="ARBA00004974"/>
    </source>
</evidence>
<feature type="domain" description="Thiamine pyrophosphate enzyme central" evidence="16">
    <location>
        <begin position="243"/>
        <end position="378"/>
    </location>
</feature>
<dbReference type="CDD" id="cd07035">
    <property type="entry name" value="TPP_PYR_POX_like"/>
    <property type="match status" value="1"/>
</dbReference>
<dbReference type="GO" id="GO:0030976">
    <property type="term" value="F:thiamine pyrophosphate binding"/>
    <property type="evidence" value="ECO:0007669"/>
    <property type="project" value="UniProtKB-UniRule"/>
</dbReference>
<comment type="pathway">
    <text evidence="1 14">Amino-acid biosynthesis; L-isoleucine biosynthesis; L-isoleucine from 2-oxobutanoate: step 1/4.</text>
</comment>
<dbReference type="InterPro" id="IPR012846">
    <property type="entry name" value="Acetolactate_synth_lsu"/>
</dbReference>